<evidence type="ECO:0000259" key="10">
    <source>
        <dbReference type="Pfam" id="PF00724"/>
    </source>
</evidence>
<evidence type="ECO:0000256" key="3">
    <source>
        <dbReference type="ARBA" id="ARBA00011048"/>
    </source>
</evidence>
<evidence type="ECO:0000256" key="6">
    <source>
        <dbReference type="ARBA" id="ARBA00022723"/>
    </source>
</evidence>
<dbReference type="InterPro" id="IPR001155">
    <property type="entry name" value="OxRdtase_FMN_N"/>
</dbReference>
<dbReference type="InterPro" id="IPR036188">
    <property type="entry name" value="FAD/NAD-bd_sf"/>
</dbReference>
<dbReference type="SUPFAM" id="SSF51395">
    <property type="entry name" value="FMN-linked oxidoreductases"/>
    <property type="match status" value="1"/>
</dbReference>
<feature type="domain" description="NADH:flavin oxidoreductase/NADH oxidase N-terminal" evidence="10">
    <location>
        <begin position="10"/>
        <end position="338"/>
    </location>
</feature>
<evidence type="ECO:0000256" key="9">
    <source>
        <dbReference type="ARBA" id="ARBA00023014"/>
    </source>
</evidence>
<dbReference type="Gene3D" id="3.50.50.60">
    <property type="entry name" value="FAD/NAD(P)-binding domain"/>
    <property type="match status" value="1"/>
</dbReference>
<dbReference type="InterPro" id="IPR023753">
    <property type="entry name" value="FAD/NAD-binding_dom"/>
</dbReference>
<dbReference type="InterPro" id="IPR051793">
    <property type="entry name" value="NADH:flavin_oxidoreductase"/>
</dbReference>
<dbReference type="SUPFAM" id="SSF51905">
    <property type="entry name" value="FAD/NAD(P)-binding domain"/>
    <property type="match status" value="1"/>
</dbReference>
<dbReference type="GO" id="GO:0016491">
    <property type="term" value="F:oxidoreductase activity"/>
    <property type="evidence" value="ECO:0007669"/>
    <property type="project" value="UniProtKB-KW"/>
</dbReference>
<comment type="cofactor">
    <cofactor evidence="2">
        <name>[4Fe-4S] cluster</name>
        <dbReference type="ChEBI" id="CHEBI:49883"/>
    </cofactor>
</comment>
<keyword evidence="4" id="KW-0285">Flavoprotein</keyword>
<evidence type="ECO:0000256" key="8">
    <source>
        <dbReference type="ARBA" id="ARBA00023004"/>
    </source>
</evidence>
<reference evidence="12" key="1">
    <citation type="journal article" date="2021" name="mSystems">
        <title>Bacteria and Archaea Synergistically Convert Glycine Betaine to Biogenic Methane in the Formosa Cold Seep of the South China Sea.</title>
        <authorList>
            <person name="Li L."/>
            <person name="Zhang W."/>
            <person name="Zhang S."/>
            <person name="Song L."/>
            <person name="Sun Q."/>
            <person name="Zhang H."/>
            <person name="Xiang H."/>
            <person name="Dong X."/>
        </authorList>
    </citation>
    <scope>NUCLEOTIDE SEQUENCE</scope>
    <source>
        <strain evidence="12">ZWT</strain>
    </source>
</reference>
<dbReference type="InterPro" id="IPR013785">
    <property type="entry name" value="Aldolase_TIM"/>
</dbReference>
<comment type="caution">
    <text evidence="12">The sequence shown here is derived from an EMBL/GenBank/DDBJ whole genome shotgun (WGS) entry which is preliminary data.</text>
</comment>
<evidence type="ECO:0000256" key="5">
    <source>
        <dbReference type="ARBA" id="ARBA00022643"/>
    </source>
</evidence>
<feature type="domain" description="FAD/NAD(P)-binding" evidence="11">
    <location>
        <begin position="385"/>
        <end position="619"/>
    </location>
</feature>
<evidence type="ECO:0000313" key="12">
    <source>
        <dbReference type="EMBL" id="MCM1991356.1"/>
    </source>
</evidence>
<dbReference type="AlphaFoldDB" id="A0A9J6P538"/>
<keyword evidence="6" id="KW-0479">Metal-binding</keyword>
<name>A0A9J6P538_9CLOT</name>
<keyword evidence="9" id="KW-0411">Iron-sulfur</keyword>
<keyword evidence="8" id="KW-0408">Iron</keyword>
<dbReference type="Proteomes" id="UP001056429">
    <property type="component" value="Unassembled WGS sequence"/>
</dbReference>
<dbReference type="GO" id="GO:0046872">
    <property type="term" value="F:metal ion binding"/>
    <property type="evidence" value="ECO:0007669"/>
    <property type="project" value="UniProtKB-KW"/>
</dbReference>
<dbReference type="PRINTS" id="PR00411">
    <property type="entry name" value="PNDRDTASEI"/>
</dbReference>
<dbReference type="PRINTS" id="PR00368">
    <property type="entry name" value="FADPNR"/>
</dbReference>
<dbReference type="Pfam" id="PF00724">
    <property type="entry name" value="Oxidored_FMN"/>
    <property type="match status" value="1"/>
</dbReference>
<dbReference type="CDD" id="cd02803">
    <property type="entry name" value="OYE_like_FMN_family"/>
    <property type="match status" value="1"/>
</dbReference>
<evidence type="ECO:0000256" key="2">
    <source>
        <dbReference type="ARBA" id="ARBA00001966"/>
    </source>
</evidence>
<proteinExistence type="inferred from homology"/>
<evidence type="ECO:0000259" key="11">
    <source>
        <dbReference type="Pfam" id="PF07992"/>
    </source>
</evidence>
<accession>A0A9J6P538</accession>
<evidence type="ECO:0000256" key="7">
    <source>
        <dbReference type="ARBA" id="ARBA00023002"/>
    </source>
</evidence>
<evidence type="ECO:0000313" key="13">
    <source>
        <dbReference type="Proteomes" id="UP001056429"/>
    </source>
</evidence>
<dbReference type="Gene3D" id="3.40.50.720">
    <property type="entry name" value="NAD(P)-binding Rossmann-like Domain"/>
    <property type="match status" value="1"/>
</dbReference>
<organism evidence="12 13">
    <name type="scientific">Oceanirhabdus seepicola</name>
    <dbReference type="NCBI Taxonomy" id="2828781"/>
    <lineage>
        <taxon>Bacteria</taxon>
        <taxon>Bacillati</taxon>
        <taxon>Bacillota</taxon>
        <taxon>Clostridia</taxon>
        <taxon>Eubacteriales</taxon>
        <taxon>Clostridiaceae</taxon>
        <taxon>Oceanirhabdus</taxon>
    </lineage>
</organism>
<comment type="cofactor">
    <cofactor evidence="1">
        <name>FMN</name>
        <dbReference type="ChEBI" id="CHEBI:58210"/>
    </cofactor>
</comment>
<sequence length="653" mass="71103">MSKNLSALKQPLRLGRVTAKNRVWESPLWTRTASVQGEVTEKTIEHYASRAKGGAGVITTEALAVDGNHVWTKPQIAIWDENFGPGLRRLVESVHMHDSLIVGQLQHPGMFGTDPVSPSGVPCQDLGKLGHFIQPKVLTVNEIEDIRDKFINAAALAKACGFDGVEIHGATSYLLQQFFSGYNNKRTDKYGGTRERRIQLALEIVRGIREKCGPDYVIGYTVGESDLIPGGITREDVLVLAKALEKAGLTYLDLQADGAYETLHSTKCHGGYRRQPKGMFEKAVNYKKILNIPVTCRTAGEYDPEIWNEAIGNGKADVIRLGKQIIADENACAKAIKGNVEDIRPCIKCGNCIVSGEMMDWQLSCTVNPNVGKNKNPLIPAYVPKKVLVIGGGPAGLEAARVAALRGHSVTLLEKNSSVGGNLYIASLPIGKETLGSFCGWAERQCTKLGVDIRLNTEGTVEMVEEMKPDAIIVATGSRPLVPGIPGIKQPHVVTAEDVLLGKVTVGEKVVVAGAGEVGIETADLIMQKGMAKELTIVEMQSKVGADMSGIDLAMLFANEEIFPTHFKNGLQIKTDTKIEEITENGVIVAGNSWDRYEIEADTVVLALGYTSTNKIFKDLEERISEIYCIGDARRARRAWEAIHEANYFAREI</sequence>
<dbReference type="Gene3D" id="3.20.20.70">
    <property type="entry name" value="Aldolase class I"/>
    <property type="match status" value="1"/>
</dbReference>
<dbReference type="PANTHER" id="PTHR42917:SF2">
    <property type="entry name" value="2,4-DIENOYL-COA REDUCTASE [(2E)-ENOYL-COA-PRODUCING]"/>
    <property type="match status" value="1"/>
</dbReference>
<dbReference type="RefSeq" id="WP_250860463.1">
    <property type="nucleotide sequence ID" value="NZ_JAGSOJ010000003.1"/>
</dbReference>
<dbReference type="GO" id="GO:0010181">
    <property type="term" value="F:FMN binding"/>
    <property type="evidence" value="ECO:0007669"/>
    <property type="project" value="InterPro"/>
</dbReference>
<keyword evidence="7" id="KW-0560">Oxidoreductase</keyword>
<gene>
    <name evidence="12" type="ORF">KDK92_16605</name>
</gene>
<dbReference type="EMBL" id="JAGSOJ010000003">
    <property type="protein sequence ID" value="MCM1991356.1"/>
    <property type="molecule type" value="Genomic_DNA"/>
</dbReference>
<evidence type="ECO:0000256" key="4">
    <source>
        <dbReference type="ARBA" id="ARBA00022630"/>
    </source>
</evidence>
<protein>
    <submittedName>
        <fullName evidence="12">FAD-dependent oxidoreductase</fullName>
    </submittedName>
</protein>
<dbReference type="Pfam" id="PF07992">
    <property type="entry name" value="Pyr_redox_2"/>
    <property type="match status" value="1"/>
</dbReference>
<keyword evidence="13" id="KW-1185">Reference proteome</keyword>
<dbReference type="GO" id="GO:0051536">
    <property type="term" value="F:iron-sulfur cluster binding"/>
    <property type="evidence" value="ECO:0007669"/>
    <property type="project" value="UniProtKB-KW"/>
</dbReference>
<keyword evidence="5" id="KW-0288">FMN</keyword>
<evidence type="ECO:0000256" key="1">
    <source>
        <dbReference type="ARBA" id="ARBA00001917"/>
    </source>
</evidence>
<comment type="similarity">
    <text evidence="3">In the N-terminal section; belongs to the NADH:flavin oxidoreductase/NADH oxidase family.</text>
</comment>
<reference evidence="12" key="2">
    <citation type="submission" date="2021-04" db="EMBL/GenBank/DDBJ databases">
        <authorList>
            <person name="Dong X."/>
        </authorList>
    </citation>
    <scope>NUCLEOTIDE SEQUENCE</scope>
    <source>
        <strain evidence="12">ZWT</strain>
    </source>
</reference>
<dbReference type="PANTHER" id="PTHR42917">
    <property type="entry name" value="2,4-DIENOYL-COA REDUCTASE"/>
    <property type="match status" value="1"/>
</dbReference>